<dbReference type="InterPro" id="IPR001421">
    <property type="entry name" value="ATP8_metazoa"/>
</dbReference>
<dbReference type="GO" id="GO:0031966">
    <property type="term" value="C:mitochondrial membrane"/>
    <property type="evidence" value="ECO:0007669"/>
    <property type="project" value="UniProtKB-SubCell"/>
</dbReference>
<keyword evidence="4 12" id="KW-0138">CF(0)</keyword>
<keyword evidence="11" id="KW-0066">ATP synthesis</keyword>
<dbReference type="GO" id="GO:0015986">
    <property type="term" value="P:proton motive force-driven ATP synthesis"/>
    <property type="evidence" value="ECO:0007669"/>
    <property type="project" value="InterPro"/>
</dbReference>
<keyword evidence="3 12" id="KW-0813">Transport</keyword>
<evidence type="ECO:0000256" key="12">
    <source>
        <dbReference type="RuleBase" id="RU003661"/>
    </source>
</evidence>
<evidence type="ECO:0000256" key="7">
    <source>
        <dbReference type="ARBA" id="ARBA00022989"/>
    </source>
</evidence>
<evidence type="ECO:0000256" key="2">
    <source>
        <dbReference type="ARBA" id="ARBA00008892"/>
    </source>
</evidence>
<dbReference type="GO" id="GO:0015078">
    <property type="term" value="F:proton transmembrane transporter activity"/>
    <property type="evidence" value="ECO:0007669"/>
    <property type="project" value="InterPro"/>
</dbReference>
<dbReference type="GO" id="GO:0045259">
    <property type="term" value="C:proton-transporting ATP synthase complex"/>
    <property type="evidence" value="ECO:0007669"/>
    <property type="project" value="UniProtKB-KW"/>
</dbReference>
<keyword evidence="10 13" id="KW-0472">Membrane</keyword>
<name>H6VUH0_ELGKI</name>
<evidence type="ECO:0000256" key="3">
    <source>
        <dbReference type="ARBA" id="ARBA00022448"/>
    </source>
</evidence>
<gene>
    <name evidence="14" type="primary">ATPase8</name>
</gene>
<geneLocation type="mitochondrion" evidence="14"/>
<reference evidence="14" key="1">
    <citation type="journal article" date="2012" name="Biol. J. Linn. Soc. Lond.">
        <title>Tracing the origins of widespread highland species: a case of Neogene diversification across the Mexican sierras in an endemic lizard.</title>
        <authorList>
            <person name="Bryson R.W.Jr."/>
            <person name="Riddle B.R."/>
        </authorList>
    </citation>
    <scope>NUCLEOTIDE SEQUENCE</scope>
</reference>
<keyword evidence="6 12" id="KW-0375">Hydrogen ion transport</keyword>
<evidence type="ECO:0000256" key="1">
    <source>
        <dbReference type="ARBA" id="ARBA00004304"/>
    </source>
</evidence>
<dbReference type="Pfam" id="PF00895">
    <property type="entry name" value="ATP-synt_8"/>
    <property type="match status" value="1"/>
</dbReference>
<dbReference type="EMBL" id="JN885202">
    <property type="protein sequence ID" value="AEY77567.1"/>
    <property type="molecule type" value="Genomic_DNA"/>
</dbReference>
<evidence type="ECO:0000256" key="5">
    <source>
        <dbReference type="ARBA" id="ARBA00022692"/>
    </source>
</evidence>
<proteinExistence type="inferred from homology"/>
<feature type="transmembrane region" description="Helical" evidence="13">
    <location>
        <begin position="6"/>
        <end position="26"/>
    </location>
</feature>
<evidence type="ECO:0000256" key="4">
    <source>
        <dbReference type="ARBA" id="ARBA00022547"/>
    </source>
</evidence>
<comment type="subcellular location">
    <subcellularLocation>
        <location evidence="1 12">Mitochondrion membrane</location>
        <topology evidence="1 12">Single-pass membrane protein</topology>
    </subcellularLocation>
</comment>
<keyword evidence="7 13" id="KW-1133">Transmembrane helix</keyword>
<evidence type="ECO:0000313" key="14">
    <source>
        <dbReference type="EMBL" id="AEY77567.1"/>
    </source>
</evidence>
<evidence type="ECO:0000256" key="13">
    <source>
        <dbReference type="SAM" id="Phobius"/>
    </source>
</evidence>
<evidence type="ECO:0000256" key="10">
    <source>
        <dbReference type="ARBA" id="ARBA00023136"/>
    </source>
</evidence>
<keyword evidence="5 12" id="KW-0812">Transmembrane</keyword>
<dbReference type="AlphaFoldDB" id="H6VUH0"/>
<organism evidence="14">
    <name type="scientific">Elgaria kingii</name>
    <name type="common">Madrean alligator lizard</name>
    <name type="synonym">Gerrhonotus kingii</name>
    <dbReference type="NCBI Taxonomy" id="102185"/>
    <lineage>
        <taxon>Eukaryota</taxon>
        <taxon>Metazoa</taxon>
        <taxon>Chordata</taxon>
        <taxon>Craniata</taxon>
        <taxon>Vertebrata</taxon>
        <taxon>Euteleostomi</taxon>
        <taxon>Lepidosauria</taxon>
        <taxon>Squamata</taxon>
        <taxon>Bifurcata</taxon>
        <taxon>Unidentata</taxon>
        <taxon>Episquamata</taxon>
        <taxon>Toxicofera</taxon>
        <taxon>Anguimorpha</taxon>
        <taxon>Neoanguimorpha</taxon>
        <taxon>Anguioidea</taxon>
        <taxon>Anguidae</taxon>
        <taxon>Elgaria</taxon>
    </lineage>
</organism>
<dbReference type="PANTHER" id="PTHR39937">
    <property type="entry name" value="ATP SYNTHASE PROTEIN 8"/>
    <property type="match status" value="1"/>
</dbReference>
<keyword evidence="9 12" id="KW-0496">Mitochondrion</keyword>
<evidence type="ECO:0000256" key="11">
    <source>
        <dbReference type="ARBA" id="ARBA00023310"/>
    </source>
</evidence>
<sequence>MPQLNPGPWFMTFLLAWLTYMTIFLLKTQTTSILNTPTPSPSPSAKLKTNTWIWPWP</sequence>
<comment type="similarity">
    <text evidence="2 12">Belongs to the ATPase protein 8 family.</text>
</comment>
<evidence type="ECO:0000256" key="9">
    <source>
        <dbReference type="ARBA" id="ARBA00023128"/>
    </source>
</evidence>
<evidence type="ECO:0000256" key="6">
    <source>
        <dbReference type="ARBA" id="ARBA00022781"/>
    </source>
</evidence>
<protein>
    <recommendedName>
        <fullName evidence="12">ATP synthase complex subunit 8</fullName>
    </recommendedName>
</protein>
<evidence type="ECO:0000256" key="8">
    <source>
        <dbReference type="ARBA" id="ARBA00023065"/>
    </source>
</evidence>
<accession>H6VUH0</accession>
<dbReference type="PANTHER" id="PTHR39937:SF1">
    <property type="entry name" value="ATP SYNTHASE PROTEIN 8"/>
    <property type="match status" value="1"/>
</dbReference>
<dbReference type="InterPro" id="IPR050635">
    <property type="entry name" value="ATPase_protein_8"/>
</dbReference>
<keyword evidence="8 12" id="KW-0406">Ion transport</keyword>